<reference evidence="2" key="2">
    <citation type="journal article" date="2021" name="Microbiome">
        <title>Successional dynamics and alternative stable states in a saline activated sludge microbial community over 9 years.</title>
        <authorList>
            <person name="Wang Y."/>
            <person name="Ye J."/>
            <person name="Ju F."/>
            <person name="Liu L."/>
            <person name="Boyd J.A."/>
            <person name="Deng Y."/>
            <person name="Parks D.H."/>
            <person name="Jiang X."/>
            <person name="Yin X."/>
            <person name="Woodcroft B.J."/>
            <person name="Tyson G.W."/>
            <person name="Hugenholtz P."/>
            <person name="Polz M.F."/>
            <person name="Zhang T."/>
        </authorList>
    </citation>
    <scope>NUCLEOTIDE SEQUENCE</scope>
    <source>
        <strain evidence="2">HKST-UBA14</strain>
    </source>
</reference>
<reference evidence="2" key="1">
    <citation type="submission" date="2020-04" db="EMBL/GenBank/DDBJ databases">
        <authorList>
            <person name="Zhang T."/>
        </authorList>
    </citation>
    <scope>NUCLEOTIDE SEQUENCE</scope>
    <source>
        <strain evidence="2">HKST-UBA14</strain>
    </source>
</reference>
<accession>A0A955L5T9</accession>
<evidence type="ECO:0000313" key="2">
    <source>
        <dbReference type="EMBL" id="MCA9383439.1"/>
    </source>
</evidence>
<evidence type="ECO:0000313" key="3">
    <source>
        <dbReference type="Proteomes" id="UP000783287"/>
    </source>
</evidence>
<comment type="caution">
    <text evidence="2">The sequence shown here is derived from an EMBL/GenBank/DDBJ whole genome shotgun (WGS) entry which is preliminary data.</text>
</comment>
<sequence>MNIKTKIIAAVIIIYTLGVVAVAITGTFLPKSVDADYIRQSVAERQVQGGGVNFGK</sequence>
<feature type="transmembrane region" description="Helical" evidence="1">
    <location>
        <begin position="7"/>
        <end position="29"/>
    </location>
</feature>
<gene>
    <name evidence="2" type="ORF">KC909_03675</name>
</gene>
<proteinExistence type="predicted"/>
<keyword evidence="1" id="KW-1133">Transmembrane helix</keyword>
<protein>
    <submittedName>
        <fullName evidence="2">Uncharacterized protein</fullName>
    </submittedName>
</protein>
<organism evidence="2 3">
    <name type="scientific">Candidatus Dojkabacteria bacterium</name>
    <dbReference type="NCBI Taxonomy" id="2099670"/>
    <lineage>
        <taxon>Bacteria</taxon>
        <taxon>Candidatus Dojkabacteria</taxon>
    </lineage>
</organism>
<keyword evidence="1" id="KW-0472">Membrane</keyword>
<dbReference type="AlphaFoldDB" id="A0A955L5T9"/>
<keyword evidence="1" id="KW-0812">Transmembrane</keyword>
<evidence type="ECO:0000256" key="1">
    <source>
        <dbReference type="SAM" id="Phobius"/>
    </source>
</evidence>
<dbReference type="EMBL" id="JAGQLK010000070">
    <property type="protein sequence ID" value="MCA9383439.1"/>
    <property type="molecule type" value="Genomic_DNA"/>
</dbReference>
<name>A0A955L5T9_9BACT</name>
<dbReference type="Proteomes" id="UP000783287">
    <property type="component" value="Unassembled WGS sequence"/>
</dbReference>